<comment type="similarity">
    <text evidence="3">Belongs to the isocitrate and isopropylmalate dehydrogenases family.</text>
</comment>
<evidence type="ECO:0000256" key="3">
    <source>
        <dbReference type="ARBA" id="ARBA00007769"/>
    </source>
</evidence>
<protein>
    <recommendedName>
        <fullName evidence="4">D-malate dehydrogenase (decarboxylating)</fullName>
        <ecNumber evidence="4">1.1.1.83</ecNumber>
    </recommendedName>
</protein>
<dbReference type="PROSITE" id="PS00470">
    <property type="entry name" value="IDH_IMDH"/>
    <property type="match status" value="1"/>
</dbReference>
<dbReference type="InterPro" id="IPR050501">
    <property type="entry name" value="ICDH/IPMDH"/>
</dbReference>
<keyword evidence="9" id="KW-0464">Manganese</keyword>
<comment type="cofactor">
    <cofactor evidence="1">
        <name>Mn(2+)</name>
        <dbReference type="ChEBI" id="CHEBI:29035"/>
    </cofactor>
</comment>
<dbReference type="InterPro" id="IPR029058">
    <property type="entry name" value="AB_hydrolase_fold"/>
</dbReference>
<evidence type="ECO:0000256" key="10">
    <source>
        <dbReference type="ARBA" id="ARBA00049301"/>
    </source>
</evidence>
<dbReference type="SMART" id="SM01329">
    <property type="entry name" value="Iso_dh"/>
    <property type="match status" value="1"/>
</dbReference>
<reference evidence="12 13" key="1">
    <citation type="submission" date="2018-10" db="EMBL/GenBank/DDBJ databases">
        <title>Fifty Aureobasidium pullulans genomes reveal a recombining polyextremotolerant generalist.</title>
        <authorList>
            <person name="Gostincar C."/>
            <person name="Turk M."/>
            <person name="Zajc J."/>
            <person name="Gunde-Cimerman N."/>
        </authorList>
    </citation>
    <scope>NUCLEOTIDE SEQUENCE [LARGE SCALE GENOMIC DNA]</scope>
    <source>
        <strain evidence="12 13">EXF-10507</strain>
    </source>
</reference>
<name>A0A4S9BG28_AURPU</name>
<keyword evidence="5" id="KW-0479">Metal-binding</keyword>
<comment type="caution">
    <text evidence="12">The sequence shown here is derived from an EMBL/GenBank/DDBJ whole genome shotgun (WGS) entry which is preliminary data.</text>
</comment>
<dbReference type="GO" id="GO:0016787">
    <property type="term" value="F:hydrolase activity"/>
    <property type="evidence" value="ECO:0007669"/>
    <property type="project" value="UniProtKB-KW"/>
</dbReference>
<dbReference type="PANTHER" id="PTHR43275:SF1">
    <property type="entry name" value="D-MALATE DEHYDROGENASE [DECARBOXYLATING]"/>
    <property type="match status" value="1"/>
</dbReference>
<dbReference type="GO" id="GO:0051287">
    <property type="term" value="F:NAD binding"/>
    <property type="evidence" value="ECO:0007669"/>
    <property type="project" value="InterPro"/>
</dbReference>
<dbReference type="InterPro" id="IPR011829">
    <property type="entry name" value="TTC_DH"/>
</dbReference>
<dbReference type="Gene3D" id="3.40.50.1820">
    <property type="entry name" value="alpha/beta hydrolase"/>
    <property type="match status" value="1"/>
</dbReference>
<evidence type="ECO:0000256" key="1">
    <source>
        <dbReference type="ARBA" id="ARBA00001936"/>
    </source>
</evidence>
<evidence type="ECO:0000256" key="5">
    <source>
        <dbReference type="ARBA" id="ARBA00022723"/>
    </source>
</evidence>
<dbReference type="InterPro" id="IPR010497">
    <property type="entry name" value="Epoxide_hydro_N"/>
</dbReference>
<keyword evidence="6" id="KW-0460">Magnesium</keyword>
<organism evidence="12 13">
    <name type="scientific">Aureobasidium pullulans</name>
    <name type="common">Black yeast</name>
    <name type="synonym">Pullularia pullulans</name>
    <dbReference type="NCBI Taxonomy" id="5580"/>
    <lineage>
        <taxon>Eukaryota</taxon>
        <taxon>Fungi</taxon>
        <taxon>Dikarya</taxon>
        <taxon>Ascomycota</taxon>
        <taxon>Pezizomycotina</taxon>
        <taxon>Dothideomycetes</taxon>
        <taxon>Dothideomycetidae</taxon>
        <taxon>Dothideales</taxon>
        <taxon>Saccotheciaceae</taxon>
        <taxon>Aureobasidium</taxon>
    </lineage>
</organism>
<feature type="domain" description="Isopropylmalate dehydrogenase-like" evidence="11">
    <location>
        <begin position="8"/>
        <end position="351"/>
    </location>
</feature>
<dbReference type="Proteomes" id="UP000304928">
    <property type="component" value="Unassembled WGS sequence"/>
</dbReference>
<evidence type="ECO:0000259" key="11">
    <source>
        <dbReference type="SMART" id="SM01329"/>
    </source>
</evidence>
<dbReference type="InterPro" id="IPR019818">
    <property type="entry name" value="IsoCit/isopropylmalate_DH_CS"/>
</dbReference>
<evidence type="ECO:0000256" key="8">
    <source>
        <dbReference type="ARBA" id="ARBA00023027"/>
    </source>
</evidence>
<dbReference type="EC" id="1.1.1.83" evidence="4"/>
<dbReference type="GO" id="GO:0046553">
    <property type="term" value="F:D-malate dehydrogenase (decarboxylating) (NAD+) activity"/>
    <property type="evidence" value="ECO:0007669"/>
    <property type="project" value="UniProtKB-EC"/>
</dbReference>
<comment type="catalytic activity">
    <reaction evidence="10">
        <text>(R)-malate + NAD(+) = pyruvate + CO2 + NADH</text>
        <dbReference type="Rhea" id="RHEA:18365"/>
        <dbReference type="ChEBI" id="CHEBI:15361"/>
        <dbReference type="ChEBI" id="CHEBI:15588"/>
        <dbReference type="ChEBI" id="CHEBI:16526"/>
        <dbReference type="ChEBI" id="CHEBI:57540"/>
        <dbReference type="ChEBI" id="CHEBI:57945"/>
        <dbReference type="EC" id="1.1.1.83"/>
    </reaction>
</comment>
<dbReference type="Pfam" id="PF00180">
    <property type="entry name" value="Iso_dh"/>
    <property type="match status" value="1"/>
</dbReference>
<keyword evidence="7" id="KW-0560">Oxidoreductase</keyword>
<dbReference type="NCBIfam" id="TIGR02089">
    <property type="entry name" value="TTC"/>
    <property type="match status" value="1"/>
</dbReference>
<evidence type="ECO:0000256" key="4">
    <source>
        <dbReference type="ARBA" id="ARBA00013126"/>
    </source>
</evidence>
<evidence type="ECO:0000256" key="7">
    <source>
        <dbReference type="ARBA" id="ARBA00023002"/>
    </source>
</evidence>
<keyword evidence="12" id="KW-0378">Hydrolase</keyword>
<evidence type="ECO:0000256" key="6">
    <source>
        <dbReference type="ARBA" id="ARBA00022842"/>
    </source>
</evidence>
<dbReference type="Gene3D" id="3.40.718.10">
    <property type="entry name" value="Isopropylmalate Dehydrogenase"/>
    <property type="match status" value="1"/>
</dbReference>
<dbReference type="SUPFAM" id="SSF53659">
    <property type="entry name" value="Isocitrate/Isopropylmalate dehydrogenase-like"/>
    <property type="match status" value="1"/>
</dbReference>
<comment type="cofactor">
    <cofactor evidence="2">
        <name>Mg(2+)</name>
        <dbReference type="ChEBI" id="CHEBI:18420"/>
    </cofactor>
</comment>
<evidence type="ECO:0000256" key="9">
    <source>
        <dbReference type="ARBA" id="ARBA00023211"/>
    </source>
</evidence>
<dbReference type="SUPFAM" id="SSF53474">
    <property type="entry name" value="alpha/beta-Hydrolases"/>
    <property type="match status" value="1"/>
</dbReference>
<evidence type="ECO:0000313" key="12">
    <source>
        <dbReference type="EMBL" id="THW92240.1"/>
    </source>
</evidence>
<dbReference type="PANTHER" id="PTHR43275">
    <property type="entry name" value="D-MALATE DEHYDROGENASE [DECARBOXYLATING]"/>
    <property type="match status" value="1"/>
</dbReference>
<proteinExistence type="inferred from homology"/>
<keyword evidence="8" id="KW-0520">NAD</keyword>
<evidence type="ECO:0000313" key="13">
    <source>
        <dbReference type="Proteomes" id="UP000304928"/>
    </source>
</evidence>
<sequence>MVSAKNYKIACIPADGIGPEVIDAGVTVLKALSAASKSFTLDFEHYDWSSETYKKTGKYIPDNGLEDLKKHDAILFGAVGAPDVPDHISLWGLRLAICQPFQQYANVRPTKILRGTESPLRKAQAGDLDWVIVRENSEGEYAGQGGRSHRGQPWEVATETSIFTRHAVTRLIKFAFEVAQKREKKHITVVTKSNAQRNGMVMWDEIAAEVAKDFPDVKCDKMLVDAMTCRMVLQPQSLDTIVATNLHADILSDLAAALAGSIGIAPTSNLDPTRQNPSMFEPIHGSAFDITGKGIANPVGTFWTAAEMLRWLGEGTAADKLLDCVENVCGNGVMTRDLGGDANTKQVTDAVYIKLYNISVPQAKIDRLQQKLAVVDLPDELDDAGWEYGAPLGDIKKLVTYWQNDYDWRKHEAKLNELPNYTTGVDVEGFGELQIHFIHQQSAVKNAVPLLFCHGWPGNFTEVSKVLPLLADTKDGAPAFHVVAPSLPNFGFSEGVKKRGFGLPQYAEVCHKLMLKLGYKQYATQGGDWGFWITRTMGNLYPEACKASHINMIPPAIDADLSAALKDLSSFSPQEQQALQRLAKFRDDGAGYSHEQCTRPQTIGYGFPDSPTLLLSWVYEKLHDWSDEYAWTADEILTWVCMYWFSTAGPAANVRIYYEAKHEKDIKSMTAATGYIPNVKMGVMYNWRDMETSPKAWARKLGDVVFESDNDRGGHFAAWEKPEHMARDLKDMFRKGAEAAGGLGDANGYDD</sequence>
<evidence type="ECO:0000256" key="2">
    <source>
        <dbReference type="ARBA" id="ARBA00001946"/>
    </source>
</evidence>
<accession>A0A4S9BG28</accession>
<dbReference type="Pfam" id="PF06441">
    <property type="entry name" value="EHN"/>
    <property type="match status" value="1"/>
</dbReference>
<dbReference type="InterPro" id="IPR000639">
    <property type="entry name" value="Epox_hydrolase-like"/>
</dbReference>
<dbReference type="EMBL" id="QZAR01000039">
    <property type="protein sequence ID" value="THW92240.1"/>
    <property type="molecule type" value="Genomic_DNA"/>
</dbReference>
<gene>
    <name evidence="12" type="ORF">D6D15_03305</name>
</gene>
<dbReference type="PRINTS" id="PR00412">
    <property type="entry name" value="EPOXHYDRLASE"/>
</dbReference>
<dbReference type="GO" id="GO:0000287">
    <property type="term" value="F:magnesium ion binding"/>
    <property type="evidence" value="ECO:0007669"/>
    <property type="project" value="InterPro"/>
</dbReference>
<dbReference type="InterPro" id="IPR024084">
    <property type="entry name" value="IsoPropMal-DH-like_dom"/>
</dbReference>
<dbReference type="AlphaFoldDB" id="A0A4S9BG28"/>